<feature type="transmembrane region" description="Helical" evidence="6">
    <location>
        <begin position="182"/>
        <end position="200"/>
    </location>
</feature>
<dbReference type="SUPFAM" id="SSF103473">
    <property type="entry name" value="MFS general substrate transporter"/>
    <property type="match status" value="1"/>
</dbReference>
<sequence>MDKPKLGFWQLWNISFGFFGIQIGFALQGANVSRIFQTLGASIDDLPILWIAGPVTGLLVQPVVGYLSDRTWTWLGRRRPYFLAGAILSTVALFWFPHAGALWVAAGLLWLLDASINISMEPFRAFVGDMLGRAQRTAGYAFQTVFIGAGAVVASVAPIVITQYLGVANTAPEGVIPPSVRYAFYAGGAALFLAVLWTVVSTREYSPDDLERQGGYERISGPAGHEDLTVPQGGVWWLLAGILVFALVAWFDLDNPLYILGGGLAAFGLAQIVSAARVRRRAKVGALSEILSDLHAMSPVMKRLAVVQFFSWFALFIMWIYATPVVTQHQFGAADPTSQAYNDGADWVGVLFAVYNGVAALYAFVLPWIAARLGRPVTHMLNLAAGAAGYLSFLFISDPDLLIVSMIGVGIAWASILTMPYAILCDALPQNKLGIYMGLFNIFIVLPQLLVSTVMGSVSSAFFPGAPIWSMPIAAAFMLAAAVVAAGLPRHTDPYGAGEV</sequence>
<proteinExistence type="predicted"/>
<dbReference type="InterPro" id="IPR011701">
    <property type="entry name" value="MFS"/>
</dbReference>
<feature type="transmembrane region" description="Helical" evidence="6">
    <location>
        <begin position="257"/>
        <end position="276"/>
    </location>
</feature>
<dbReference type="InterPro" id="IPR036259">
    <property type="entry name" value="MFS_trans_sf"/>
</dbReference>
<dbReference type="PANTHER" id="PTHR19432">
    <property type="entry name" value="SUGAR TRANSPORTER"/>
    <property type="match status" value="1"/>
</dbReference>
<dbReference type="OrthoDB" id="7584869at2"/>
<protein>
    <submittedName>
        <fullName evidence="8">MFS transporter</fullName>
    </submittedName>
</protein>
<feature type="transmembrane region" description="Helical" evidence="6">
    <location>
        <begin position="304"/>
        <end position="322"/>
    </location>
</feature>
<evidence type="ECO:0000256" key="2">
    <source>
        <dbReference type="ARBA" id="ARBA00022448"/>
    </source>
</evidence>
<gene>
    <name evidence="8" type="ORF">D2V04_14610</name>
</gene>
<evidence type="ECO:0000259" key="7">
    <source>
        <dbReference type="PROSITE" id="PS50850"/>
    </source>
</evidence>
<keyword evidence="2" id="KW-0813">Transport</keyword>
<comment type="subcellular location">
    <subcellularLocation>
        <location evidence="1">Membrane</location>
        <topology evidence="1">Multi-pass membrane protein</topology>
    </subcellularLocation>
</comment>
<accession>A0A418NFL0</accession>
<feature type="transmembrane region" description="Helical" evidence="6">
    <location>
        <begin position="347"/>
        <end position="370"/>
    </location>
</feature>
<feature type="transmembrane region" description="Helical" evidence="6">
    <location>
        <begin position="47"/>
        <end position="68"/>
    </location>
</feature>
<evidence type="ECO:0000256" key="4">
    <source>
        <dbReference type="ARBA" id="ARBA00022989"/>
    </source>
</evidence>
<dbReference type="AlphaFoldDB" id="A0A418NFL0"/>
<keyword evidence="3 6" id="KW-0812">Transmembrane</keyword>
<evidence type="ECO:0000256" key="5">
    <source>
        <dbReference type="ARBA" id="ARBA00023136"/>
    </source>
</evidence>
<feature type="transmembrane region" description="Helical" evidence="6">
    <location>
        <begin position="402"/>
        <end position="424"/>
    </location>
</feature>
<dbReference type="Gene3D" id="1.20.1250.20">
    <property type="entry name" value="MFS general substrate transporter like domains"/>
    <property type="match status" value="2"/>
</dbReference>
<feature type="transmembrane region" description="Helical" evidence="6">
    <location>
        <begin position="234"/>
        <end position="251"/>
    </location>
</feature>
<name>A0A418NFL0_9SPHN</name>
<evidence type="ECO:0000256" key="6">
    <source>
        <dbReference type="SAM" id="Phobius"/>
    </source>
</evidence>
<feature type="domain" description="Major facilitator superfamily (MFS) profile" evidence="7">
    <location>
        <begin position="300"/>
        <end position="500"/>
    </location>
</feature>
<feature type="transmembrane region" description="Helical" evidence="6">
    <location>
        <begin position="7"/>
        <end position="27"/>
    </location>
</feature>
<dbReference type="Pfam" id="PF07690">
    <property type="entry name" value="MFS_1"/>
    <property type="match status" value="1"/>
</dbReference>
<evidence type="ECO:0000313" key="8">
    <source>
        <dbReference type="EMBL" id="RIV76084.1"/>
    </source>
</evidence>
<dbReference type="InterPro" id="IPR020846">
    <property type="entry name" value="MFS_dom"/>
</dbReference>
<dbReference type="PROSITE" id="PS50850">
    <property type="entry name" value="MFS"/>
    <property type="match status" value="1"/>
</dbReference>
<evidence type="ECO:0000256" key="1">
    <source>
        <dbReference type="ARBA" id="ARBA00004141"/>
    </source>
</evidence>
<dbReference type="RefSeq" id="WP_119514892.1">
    <property type="nucleotide sequence ID" value="NZ_QXFK01000019.1"/>
</dbReference>
<dbReference type="GO" id="GO:0022857">
    <property type="term" value="F:transmembrane transporter activity"/>
    <property type="evidence" value="ECO:0007669"/>
    <property type="project" value="InterPro"/>
</dbReference>
<feature type="transmembrane region" description="Helical" evidence="6">
    <location>
        <begin position="140"/>
        <end position="162"/>
    </location>
</feature>
<reference evidence="8 9" key="1">
    <citation type="submission" date="2018-08" db="EMBL/GenBank/DDBJ databases">
        <title>Altererythrobacter sp.Ery1 and Ery12, the genome sequencing of novel strains in genus Alterythrobacter.</title>
        <authorList>
            <person name="Cheng H."/>
            <person name="Wu Y.-H."/>
            <person name="Fang C."/>
            <person name="Xu X.-W."/>
        </authorList>
    </citation>
    <scope>NUCLEOTIDE SEQUENCE [LARGE SCALE GENOMIC DNA]</scope>
    <source>
        <strain evidence="8 9">Ery1</strain>
    </source>
</reference>
<keyword evidence="4 6" id="KW-1133">Transmembrane helix</keyword>
<feature type="transmembrane region" description="Helical" evidence="6">
    <location>
        <begin position="436"/>
        <end position="462"/>
    </location>
</feature>
<dbReference type="Proteomes" id="UP000285092">
    <property type="component" value="Unassembled WGS sequence"/>
</dbReference>
<dbReference type="EMBL" id="QXFK01000019">
    <property type="protein sequence ID" value="RIV76084.1"/>
    <property type="molecule type" value="Genomic_DNA"/>
</dbReference>
<evidence type="ECO:0000256" key="3">
    <source>
        <dbReference type="ARBA" id="ARBA00022692"/>
    </source>
</evidence>
<dbReference type="GO" id="GO:0016020">
    <property type="term" value="C:membrane"/>
    <property type="evidence" value="ECO:0007669"/>
    <property type="project" value="UniProtKB-SubCell"/>
</dbReference>
<comment type="caution">
    <text evidence="8">The sequence shown here is derived from an EMBL/GenBank/DDBJ whole genome shotgun (WGS) entry which is preliminary data.</text>
</comment>
<evidence type="ECO:0000313" key="9">
    <source>
        <dbReference type="Proteomes" id="UP000285092"/>
    </source>
</evidence>
<keyword evidence="5 6" id="KW-0472">Membrane</keyword>
<organism evidence="8 9">
    <name type="scientific">Pelagerythrobacter aerophilus</name>
    <dbReference type="NCBI Taxonomy" id="2306995"/>
    <lineage>
        <taxon>Bacteria</taxon>
        <taxon>Pseudomonadati</taxon>
        <taxon>Pseudomonadota</taxon>
        <taxon>Alphaproteobacteria</taxon>
        <taxon>Sphingomonadales</taxon>
        <taxon>Erythrobacteraceae</taxon>
        <taxon>Pelagerythrobacter</taxon>
    </lineage>
</organism>
<feature type="transmembrane region" description="Helical" evidence="6">
    <location>
        <begin position="377"/>
        <end position="396"/>
    </location>
</feature>
<dbReference type="PANTHER" id="PTHR19432:SF35">
    <property type="entry name" value="SOLUTE CARRIER FAMILY 45 MEMBER 3 ISOFORM X1"/>
    <property type="match status" value="1"/>
</dbReference>
<feature type="transmembrane region" description="Helical" evidence="6">
    <location>
        <begin position="468"/>
        <end position="488"/>
    </location>
</feature>
<feature type="transmembrane region" description="Helical" evidence="6">
    <location>
        <begin position="80"/>
        <end position="96"/>
    </location>
</feature>
<keyword evidence="9" id="KW-1185">Reference proteome</keyword>